<dbReference type="AlphaFoldDB" id="A0AB40CAI9"/>
<dbReference type="InterPro" id="IPR002403">
    <property type="entry name" value="Cyt_P450_E_grp-IV"/>
</dbReference>
<dbReference type="SUPFAM" id="SSF48264">
    <property type="entry name" value="Cytochrome P450"/>
    <property type="match status" value="1"/>
</dbReference>
<dbReference type="Pfam" id="PF00067">
    <property type="entry name" value="p450"/>
    <property type="match status" value="1"/>
</dbReference>
<proteinExistence type="inferred from homology"/>
<dbReference type="InterPro" id="IPR001128">
    <property type="entry name" value="Cyt_P450"/>
</dbReference>
<organism evidence="8 9">
    <name type="scientific">Dioscorea cayennensis subsp. rotundata</name>
    <name type="common">White Guinea yam</name>
    <name type="synonym">Dioscorea rotundata</name>
    <dbReference type="NCBI Taxonomy" id="55577"/>
    <lineage>
        <taxon>Eukaryota</taxon>
        <taxon>Viridiplantae</taxon>
        <taxon>Streptophyta</taxon>
        <taxon>Embryophyta</taxon>
        <taxon>Tracheophyta</taxon>
        <taxon>Spermatophyta</taxon>
        <taxon>Magnoliopsida</taxon>
        <taxon>Liliopsida</taxon>
        <taxon>Dioscoreales</taxon>
        <taxon>Dioscoreaceae</taxon>
        <taxon>Dioscorea</taxon>
    </lineage>
</organism>
<dbReference type="GO" id="GO:0016705">
    <property type="term" value="F:oxidoreductase activity, acting on paired donors, with incorporation or reduction of molecular oxygen"/>
    <property type="evidence" value="ECO:0007669"/>
    <property type="project" value="InterPro"/>
</dbReference>
<evidence type="ECO:0000256" key="5">
    <source>
        <dbReference type="ARBA" id="ARBA00023239"/>
    </source>
</evidence>
<dbReference type="FunFam" id="1.10.630.10:FF:000024">
    <property type="entry name" value="Allene oxide synthase, chloroplastic"/>
    <property type="match status" value="1"/>
</dbReference>
<evidence type="ECO:0000313" key="8">
    <source>
        <dbReference type="Proteomes" id="UP001515500"/>
    </source>
</evidence>
<dbReference type="Proteomes" id="UP001515500">
    <property type="component" value="Chromosome 13"/>
</dbReference>
<dbReference type="RefSeq" id="XP_039136894.1">
    <property type="nucleotide sequence ID" value="XM_039280960.1"/>
</dbReference>
<dbReference type="Gene3D" id="1.10.630.10">
    <property type="entry name" value="Cytochrome P450"/>
    <property type="match status" value="1"/>
</dbReference>
<keyword evidence="5" id="KW-0456">Lyase</keyword>
<evidence type="ECO:0000256" key="7">
    <source>
        <dbReference type="PIRSR" id="PIRSR602403-1"/>
    </source>
</evidence>
<evidence type="ECO:0000256" key="4">
    <source>
        <dbReference type="ARBA" id="ARBA00023004"/>
    </source>
</evidence>
<comment type="pathway">
    <text evidence="6">Lipid metabolism; oxylipin biosynthesis.</text>
</comment>
<evidence type="ECO:0000256" key="3">
    <source>
        <dbReference type="ARBA" id="ARBA00022723"/>
    </source>
</evidence>
<feature type="binding site" description="axial binding residue" evidence="7">
    <location>
        <position position="444"/>
    </location>
    <ligand>
        <name>heme</name>
        <dbReference type="ChEBI" id="CHEBI:30413"/>
    </ligand>
    <ligandPart>
        <name>Fe</name>
        <dbReference type="ChEBI" id="CHEBI:18248"/>
    </ligandPart>
</feature>
<dbReference type="PANTHER" id="PTHR24286">
    <property type="entry name" value="CYTOCHROME P450 26"/>
    <property type="match status" value="1"/>
</dbReference>
<keyword evidence="2 7" id="KW-0349">Heme</keyword>
<accession>A0AB40CAI9</accession>
<dbReference type="GO" id="GO:0004497">
    <property type="term" value="F:monooxygenase activity"/>
    <property type="evidence" value="ECO:0007669"/>
    <property type="project" value="InterPro"/>
</dbReference>
<reference evidence="9" key="1">
    <citation type="submission" date="2025-08" db="UniProtKB">
        <authorList>
            <consortium name="RefSeq"/>
        </authorList>
    </citation>
    <scope>IDENTIFICATION</scope>
</reference>
<evidence type="ECO:0000256" key="6">
    <source>
        <dbReference type="ARBA" id="ARBA00060657"/>
    </source>
</evidence>
<protein>
    <submittedName>
        <fullName evidence="9">Allene oxide synthase 2-like</fullName>
    </submittedName>
</protein>
<dbReference type="PRINTS" id="PR00465">
    <property type="entry name" value="EP450IV"/>
</dbReference>
<dbReference type="GO" id="GO:0020037">
    <property type="term" value="F:heme binding"/>
    <property type="evidence" value="ECO:0007669"/>
    <property type="project" value="InterPro"/>
</dbReference>
<dbReference type="CDD" id="cd11071">
    <property type="entry name" value="CYP74"/>
    <property type="match status" value="1"/>
</dbReference>
<keyword evidence="3 7" id="KW-0479">Metal-binding</keyword>
<keyword evidence="4 7" id="KW-0408">Iron</keyword>
<dbReference type="InterPro" id="IPR036396">
    <property type="entry name" value="Cyt_P450_sf"/>
</dbReference>
<dbReference type="GeneID" id="120274430"/>
<evidence type="ECO:0000256" key="1">
    <source>
        <dbReference type="ARBA" id="ARBA00010617"/>
    </source>
</evidence>
<comment type="similarity">
    <text evidence="1">Belongs to the cytochrome P450 family.</text>
</comment>
<dbReference type="GO" id="GO:0005506">
    <property type="term" value="F:iron ion binding"/>
    <property type="evidence" value="ECO:0007669"/>
    <property type="project" value="InterPro"/>
</dbReference>
<dbReference type="PANTHER" id="PTHR24286:SF302">
    <property type="entry name" value="ALLENE OXIDE SYNTHASE 2"/>
    <property type="match status" value="1"/>
</dbReference>
<evidence type="ECO:0000313" key="9">
    <source>
        <dbReference type="RefSeq" id="XP_039136894.1"/>
    </source>
</evidence>
<dbReference type="GO" id="GO:0016125">
    <property type="term" value="P:sterol metabolic process"/>
    <property type="evidence" value="ECO:0007669"/>
    <property type="project" value="TreeGrafter"/>
</dbReference>
<dbReference type="GO" id="GO:0019752">
    <property type="term" value="P:carboxylic acid metabolic process"/>
    <property type="evidence" value="ECO:0007669"/>
    <property type="project" value="UniProtKB-ARBA"/>
</dbReference>
<gene>
    <name evidence="9" type="primary">LOC120274430</name>
</gene>
<comment type="cofactor">
    <cofactor evidence="7">
        <name>heme</name>
        <dbReference type="ChEBI" id="CHEBI:30413"/>
    </cofactor>
</comment>
<sequence>MSSSESKIMIQQVVAGGAQESSLPVKEIPGSWGIPFVSPIRDRLDFYYFQGQDNFFKTRIEQYGSTVFRVNMPPGPFMARNSGVIAVLDAKSFDVLFDVSRVEKRDVFTGTYMPSTSLTGGYRVCSYLDPSEPNHAKIKQLLFTLLASRKSNVIPSFRSFYSSLFQTMESQLTASPGAKSDFNKLNDVTAFDFLGDAFFGVSPSNTNLGTNGPSKATKWLFFQLCPLMTLGLPKILEELFLHTFPLPPFLAKSNYKALYDYFSSAAAPVLDTAEKLGLSREEACHNLLFTTVFNSYGGFKVLFPGILKWLALADPKLHSQLAKEIRSVVEAEGGKVTLAAINKMELTKSVVYEALRMDPPVKFQYGKAKNDMVIESHDAAYKVSKGEMIFGYQPLATRDTRVFENGDEFVGDRFVGEQGQKLLKHVLWSNGHETESPTVEDKQCAGKDFVVLAGRLLVVEFFLRYDTFTAEVGTQLLGAQVTVTSFDQGCLALCNGQTCCMERAPLDIIVPTSLNYVVFTVCG</sequence>
<name>A0AB40CAI9_DIOCR</name>
<evidence type="ECO:0000256" key="2">
    <source>
        <dbReference type="ARBA" id="ARBA00022617"/>
    </source>
</evidence>
<dbReference type="GO" id="GO:0016829">
    <property type="term" value="F:lyase activity"/>
    <property type="evidence" value="ECO:0007669"/>
    <property type="project" value="UniProtKB-KW"/>
</dbReference>
<keyword evidence="8" id="KW-1185">Reference proteome</keyword>